<keyword evidence="5" id="KW-0288">FMN</keyword>
<dbReference type="GO" id="GO:0000166">
    <property type="term" value="F:nucleotide binding"/>
    <property type="evidence" value="ECO:0007669"/>
    <property type="project" value="UniProtKB-KW"/>
</dbReference>
<evidence type="ECO:0000256" key="7">
    <source>
        <dbReference type="ARBA" id="ARBA00023002"/>
    </source>
</evidence>
<dbReference type="Gene3D" id="3.20.20.70">
    <property type="entry name" value="Aldolase class I"/>
    <property type="match status" value="1"/>
</dbReference>
<comment type="catalytic activity">
    <reaction evidence="10">
        <text>3 propionate 3-nitronate + 3 O2 + H2O = 3 3-oxopropanoate + 2 nitrate + nitrite + H2O2 + 3 H(+)</text>
        <dbReference type="Rhea" id="RHEA:57332"/>
        <dbReference type="ChEBI" id="CHEBI:15377"/>
        <dbReference type="ChEBI" id="CHEBI:15378"/>
        <dbReference type="ChEBI" id="CHEBI:15379"/>
        <dbReference type="ChEBI" id="CHEBI:16240"/>
        <dbReference type="ChEBI" id="CHEBI:16301"/>
        <dbReference type="ChEBI" id="CHEBI:17632"/>
        <dbReference type="ChEBI" id="CHEBI:33190"/>
        <dbReference type="ChEBI" id="CHEBI:136067"/>
    </reaction>
</comment>
<evidence type="ECO:0000256" key="2">
    <source>
        <dbReference type="ARBA" id="ARBA00009881"/>
    </source>
</evidence>
<evidence type="ECO:0000256" key="8">
    <source>
        <dbReference type="ARBA" id="ARBA00023033"/>
    </source>
</evidence>
<dbReference type="InterPro" id="IPR013785">
    <property type="entry name" value="Aldolase_TIM"/>
</dbReference>
<dbReference type="GO" id="GO:0018580">
    <property type="term" value="F:nitronate monooxygenase activity"/>
    <property type="evidence" value="ECO:0007669"/>
    <property type="project" value="InterPro"/>
</dbReference>
<keyword evidence="3" id="KW-0216">Detoxification</keyword>
<sequence length="345" mass="36665">MTALSRLRLKWPILQAPMAGAQDETLALAVTAAGGLGGLPAGMLALEALDQALAAVEGQGPVNVNFFSHVSPEPQPSRLEKWRALLAPYHEELGIAPPPPSDTPTRRPFDSDACAIVERHRPAVVSFHFGLPEAQLVERVKACGALVLSTATTVDEARWLEAHGADVVIAQGLEAGGHRGHFLSDDLSLQLPLASLLPRVVEAISLPVVATGGIGDPQGVRQALDLGAQAVQIGTALLCCPEASVRAVHRRALLDDEASTDITNVFSGRPARGIVNRAMRELGPLSDEVPDFPLAASALCELRAAHESRCSGDFSPLWAGQNRRHCREVPVAEQLQWLAGELEEQ</sequence>
<comment type="cofactor">
    <cofactor evidence="1">
        <name>FMN</name>
        <dbReference type="ChEBI" id="CHEBI:58210"/>
    </cofactor>
</comment>
<dbReference type="EMBL" id="CP098827">
    <property type="protein sequence ID" value="XBO70501.1"/>
    <property type="molecule type" value="Genomic_DNA"/>
</dbReference>
<evidence type="ECO:0000256" key="1">
    <source>
        <dbReference type="ARBA" id="ARBA00001917"/>
    </source>
</evidence>
<dbReference type="InterPro" id="IPR004136">
    <property type="entry name" value="NMO"/>
</dbReference>
<dbReference type="AlphaFoldDB" id="A0AAU7KG49"/>
<dbReference type="PANTHER" id="PTHR42747">
    <property type="entry name" value="NITRONATE MONOOXYGENASE-RELATED"/>
    <property type="match status" value="1"/>
</dbReference>
<keyword evidence="4" id="KW-0285">Flavoprotein</keyword>
<protein>
    <recommendedName>
        <fullName evidence="11">Nitronate monooxygenase</fullName>
    </recommendedName>
    <alternativeName>
        <fullName evidence="9">Propionate 3-nitronate monooxygenase</fullName>
    </alternativeName>
</protein>
<dbReference type="SUPFAM" id="SSF51412">
    <property type="entry name" value="Inosine monophosphate dehydrogenase (IMPDH)"/>
    <property type="match status" value="1"/>
</dbReference>
<comment type="similarity">
    <text evidence="2">Belongs to the nitronate monooxygenase family. NMO class I subfamily.</text>
</comment>
<gene>
    <name evidence="12" type="ORF">NFG58_18105</name>
</gene>
<dbReference type="RefSeq" id="WP_108449724.1">
    <property type="nucleotide sequence ID" value="NZ_CP098827.1"/>
</dbReference>
<evidence type="ECO:0000256" key="10">
    <source>
        <dbReference type="ARBA" id="ARBA00049401"/>
    </source>
</evidence>
<dbReference type="FunFam" id="3.20.20.70:FF:000154">
    <property type="entry name" value="Probable nitronate monooxygenase"/>
    <property type="match status" value="1"/>
</dbReference>
<dbReference type="Pfam" id="PF03060">
    <property type="entry name" value="NMO"/>
    <property type="match status" value="1"/>
</dbReference>
<evidence type="ECO:0000256" key="3">
    <source>
        <dbReference type="ARBA" id="ARBA00022575"/>
    </source>
</evidence>
<keyword evidence="7" id="KW-0560">Oxidoreductase</keyword>
<name>A0AAU7KG49_9GAMM</name>
<evidence type="ECO:0000256" key="4">
    <source>
        <dbReference type="ARBA" id="ARBA00022630"/>
    </source>
</evidence>
<evidence type="ECO:0000256" key="6">
    <source>
        <dbReference type="ARBA" id="ARBA00022741"/>
    </source>
</evidence>
<evidence type="ECO:0000256" key="9">
    <source>
        <dbReference type="ARBA" id="ARBA00031155"/>
    </source>
</evidence>
<keyword evidence="8 12" id="KW-0503">Monooxygenase</keyword>
<evidence type="ECO:0000313" key="12">
    <source>
        <dbReference type="EMBL" id="XBO70501.1"/>
    </source>
</evidence>
<accession>A0AAU7KG49</accession>
<evidence type="ECO:0000256" key="11">
    <source>
        <dbReference type="ARBA" id="ARBA00067136"/>
    </source>
</evidence>
<organism evidence="12">
    <name type="scientific">Halomonas sp. RT37</name>
    <dbReference type="NCBI Taxonomy" id="2950872"/>
    <lineage>
        <taxon>Bacteria</taxon>
        <taxon>Pseudomonadati</taxon>
        <taxon>Pseudomonadota</taxon>
        <taxon>Gammaproteobacteria</taxon>
        <taxon>Oceanospirillales</taxon>
        <taxon>Halomonadaceae</taxon>
        <taxon>Halomonas</taxon>
    </lineage>
</organism>
<dbReference type="PANTHER" id="PTHR42747:SF3">
    <property type="entry name" value="NITRONATE MONOOXYGENASE-RELATED"/>
    <property type="match status" value="1"/>
</dbReference>
<proteinExistence type="inferred from homology"/>
<keyword evidence="6" id="KW-0547">Nucleotide-binding</keyword>
<reference evidence="12" key="1">
    <citation type="submission" date="2022-06" db="EMBL/GenBank/DDBJ databases">
        <title>A novel DMS-producing enzyme.</title>
        <authorList>
            <person name="Zhang Y."/>
        </authorList>
    </citation>
    <scope>NUCLEOTIDE SEQUENCE</scope>
    <source>
        <strain evidence="12">RT37</strain>
    </source>
</reference>
<dbReference type="CDD" id="cd04730">
    <property type="entry name" value="NPD_like"/>
    <property type="match status" value="1"/>
</dbReference>
<dbReference type="GO" id="GO:0009636">
    <property type="term" value="P:response to toxic substance"/>
    <property type="evidence" value="ECO:0007669"/>
    <property type="project" value="UniProtKB-KW"/>
</dbReference>
<evidence type="ECO:0000256" key="5">
    <source>
        <dbReference type="ARBA" id="ARBA00022643"/>
    </source>
</evidence>